<comment type="caution">
    <text evidence="1">The sequence shown here is derived from an EMBL/GenBank/DDBJ whole genome shotgun (WGS) entry which is preliminary data.</text>
</comment>
<evidence type="ECO:0000313" key="1">
    <source>
        <dbReference type="EMBL" id="KAF1001565.1"/>
    </source>
</evidence>
<organism evidence="1 2">
    <name type="scientific">Apium graveolens</name>
    <name type="common">Celery</name>
    <dbReference type="NCBI Taxonomy" id="4045"/>
    <lineage>
        <taxon>Eukaryota</taxon>
        <taxon>Viridiplantae</taxon>
        <taxon>Streptophyta</taxon>
        <taxon>Embryophyta</taxon>
        <taxon>Tracheophyta</taxon>
        <taxon>Spermatophyta</taxon>
        <taxon>Magnoliopsida</taxon>
        <taxon>eudicotyledons</taxon>
        <taxon>Gunneridae</taxon>
        <taxon>Pentapetalae</taxon>
        <taxon>asterids</taxon>
        <taxon>campanulids</taxon>
        <taxon>Apiales</taxon>
        <taxon>Apiaceae</taxon>
        <taxon>Apioideae</taxon>
        <taxon>apioid superclade</taxon>
        <taxon>Apieae</taxon>
        <taxon>Apium</taxon>
    </lineage>
</organism>
<sequence>MAKQHANEILESDEKDLVILSYLGTKVFRKTPGNEKLRQWWLTNKSGLRDLVKKIRDSAAFWESCSDGYMSNQLATEILESDENDSFIVFCLGRKLFRKTPDKEQHRQWWLANSEFTEDDLDLILTMANLFQPMDTSQFDHVDRGHINRYCSNSDDQFVGADSPVTYSGLRDLVKKIRGSAAFKESLAIPN</sequence>
<gene>
    <name evidence="1" type="ORF">AG4045_030738</name>
</gene>
<dbReference type="Proteomes" id="UP000593563">
    <property type="component" value="Unassembled WGS sequence"/>
</dbReference>
<keyword evidence="2" id="KW-1185">Reference proteome</keyword>
<evidence type="ECO:0000313" key="2">
    <source>
        <dbReference type="Proteomes" id="UP000593563"/>
    </source>
</evidence>
<name>A0A6L5B838_APIGR</name>
<dbReference type="EMBL" id="WRXP01003797">
    <property type="protein sequence ID" value="KAF1001565.1"/>
    <property type="molecule type" value="Genomic_DNA"/>
</dbReference>
<dbReference type="AlphaFoldDB" id="A0A6L5B838"/>
<accession>A0A6L5B838</accession>
<protein>
    <submittedName>
        <fullName evidence="1">Uncharacterized protein</fullName>
    </submittedName>
</protein>
<proteinExistence type="predicted"/>
<reference evidence="1" key="1">
    <citation type="submission" date="2020-01" db="EMBL/GenBank/DDBJ databases">
        <title>The Celery Genome Sequence Reveals Sequential Paleo-tetraploidization, Resistance Gene Elimination, Karyotype Evolution, and Functional Innovation in Apiales.</title>
        <authorList>
            <person name="Song X."/>
        </authorList>
    </citation>
    <scope>NUCLEOTIDE SEQUENCE</scope>
    <source>
        <tissue evidence="1">Leaf</tissue>
    </source>
</reference>